<gene>
    <name evidence="2" type="ORF">EGT73_12170</name>
</gene>
<dbReference type="SUPFAM" id="SSF52467">
    <property type="entry name" value="DHS-like NAD/FAD-binding domain"/>
    <property type="match status" value="1"/>
</dbReference>
<comment type="caution">
    <text evidence="2">The sequence shown here is derived from an EMBL/GenBank/DDBJ whole genome shotgun (WGS) entry which is preliminary data.</text>
</comment>
<dbReference type="SMART" id="SM00028">
    <property type="entry name" value="TPR"/>
    <property type="match status" value="8"/>
</dbReference>
<dbReference type="InterPro" id="IPR011990">
    <property type="entry name" value="TPR-like_helical_dom_sf"/>
</dbReference>
<dbReference type="NCBIfam" id="NF047558">
    <property type="entry name" value="TPR_END_plus"/>
    <property type="match status" value="1"/>
</dbReference>
<evidence type="ECO:0000256" key="1">
    <source>
        <dbReference type="PROSITE-ProRule" id="PRU00339"/>
    </source>
</evidence>
<dbReference type="Gene3D" id="1.25.40.10">
    <property type="entry name" value="Tetratricopeptide repeat domain"/>
    <property type="match status" value="4"/>
</dbReference>
<dbReference type="PROSITE" id="PS50005">
    <property type="entry name" value="TPR"/>
    <property type="match status" value="4"/>
</dbReference>
<dbReference type="InterPro" id="IPR019734">
    <property type="entry name" value="TPR_rpt"/>
</dbReference>
<feature type="repeat" description="TPR" evidence="1">
    <location>
        <begin position="482"/>
        <end position="515"/>
    </location>
</feature>
<dbReference type="Proteomes" id="UP000277537">
    <property type="component" value="Unassembled WGS sequence"/>
</dbReference>
<reference evidence="2 3" key="1">
    <citation type="submission" date="2018-10" db="EMBL/GenBank/DDBJ databases">
        <title>Transmission dynamics of multidrug resistant bacteria on intensive care unit surfaces.</title>
        <authorList>
            <person name="D'Souza A.W."/>
            <person name="Potter R.F."/>
            <person name="Wallace M."/>
            <person name="Shupe A."/>
            <person name="Patel S."/>
            <person name="Sun S."/>
            <person name="Gul D."/>
            <person name="Kwon J.H."/>
            <person name="Andleeb S."/>
            <person name="Burnham C.-A.D."/>
            <person name="Dantas G."/>
        </authorList>
    </citation>
    <scope>NUCLEOTIDE SEQUENCE [LARGE SCALE GENOMIC DNA]</scope>
    <source>
        <strain evidence="2 3">AJ_385</strain>
    </source>
</reference>
<dbReference type="Gene3D" id="3.40.50.1220">
    <property type="entry name" value="TPP-binding domain"/>
    <property type="match status" value="1"/>
</dbReference>
<dbReference type="SUPFAM" id="SSF48452">
    <property type="entry name" value="TPR-like"/>
    <property type="match status" value="1"/>
</dbReference>
<organism evidence="2 3">
    <name type="scientific">Acinetobacter johnsonii</name>
    <dbReference type="NCBI Taxonomy" id="40214"/>
    <lineage>
        <taxon>Bacteria</taxon>
        <taxon>Pseudomonadati</taxon>
        <taxon>Pseudomonadota</taxon>
        <taxon>Gammaproteobacteria</taxon>
        <taxon>Moraxellales</taxon>
        <taxon>Moraxellaceae</taxon>
        <taxon>Acinetobacter</taxon>
    </lineage>
</organism>
<evidence type="ECO:0000313" key="3">
    <source>
        <dbReference type="Proteomes" id="UP000277537"/>
    </source>
</evidence>
<name>A0A427UN86_ACIJO</name>
<dbReference type="EMBL" id="RHXE01000029">
    <property type="protein sequence ID" value="RSE21735.1"/>
    <property type="molecule type" value="Genomic_DNA"/>
</dbReference>
<feature type="repeat" description="TPR" evidence="1">
    <location>
        <begin position="359"/>
        <end position="392"/>
    </location>
</feature>
<keyword evidence="1" id="KW-0802">TPR repeat</keyword>
<feature type="repeat" description="TPR" evidence="1">
    <location>
        <begin position="523"/>
        <end position="556"/>
    </location>
</feature>
<evidence type="ECO:0000313" key="2">
    <source>
        <dbReference type="EMBL" id="RSE21735.1"/>
    </source>
</evidence>
<dbReference type="Pfam" id="PF13289">
    <property type="entry name" value="SIR2_2"/>
    <property type="match status" value="1"/>
</dbReference>
<proteinExistence type="predicted"/>
<dbReference type="AlphaFoldDB" id="A0A427UN86"/>
<accession>A0A427UN86</accession>
<dbReference type="InterPro" id="IPR053277">
    <property type="entry name" value="Endomembrane_traffic_mod"/>
</dbReference>
<protein>
    <submittedName>
        <fullName evidence="2">Uncharacterized protein</fullName>
    </submittedName>
</protein>
<dbReference type="Pfam" id="PF06552">
    <property type="entry name" value="TOM20_plant"/>
    <property type="match status" value="1"/>
</dbReference>
<feature type="repeat" description="TPR" evidence="1">
    <location>
        <begin position="400"/>
        <end position="433"/>
    </location>
</feature>
<dbReference type="InterPro" id="IPR029035">
    <property type="entry name" value="DHS-like_NAD/FAD-binding_dom"/>
</dbReference>
<dbReference type="PANTHER" id="PTHR45005:SF2">
    <property type="entry name" value="PROTEIN HLB1"/>
    <property type="match status" value="1"/>
</dbReference>
<sequence length="708" mass="80756">MSKLTPHEQKTLIEKHITKAKINWAHIALGSLLKNGYLGKVLTFNFDNILNRAYSLDNFFPPIYDLKVLSEEYFTAIPNQSIVHLHGQWSGFQLANSDADTSSQANKLKNYIKNTINTSPTLFIGYSGGADAFFQLVEENFIGQHRLYWIDYGKEPNSNVKKFIEVNPNHRNFIGEQDADKFLLELAIELKCFPTELFKDPIKHLKEICEYVNNFPLNTSESEIDVLEDTKKTLEIADKTKPAITTIKLAELLHAKKFETIINQVKNLDLKIKPISKIVASAYLSKALIFLTKDESQFQIHFDKAISLKPDFYQAYADVGTKLISSNKIDALIKAKDFFENCFTINPKIKDDTIIGHYAIALSKLARIREDKSLFEKALVQYENALKIQPEHANHLGNYGNALQDLGRIKQDESLFEKAFVQYENALKIQPEHVNHLGNYGNALSELAKIKQDESLLEKAFVQYENALKIQPEHRNNLGNYGNALSDLAKIKQDESLFEKAFVQYENALKIQPDNADHLGNYGSALLGLGRIKQDESLFEKAFVQYENALKIQPEHTNNLGNYGNALSDLAKIKQDESLFEKAFVQYKNALKPQPDDADHLGNYGNALSDLAKIKQDESLFEKAFVQYENALKTQPNKTYNLACYYALIRDSEKSKINLLHAEKHDTLPKNSLKYLKEDTDLDNVRNEPWFTELLERLKAKEEAEKVA</sequence>
<dbReference type="PANTHER" id="PTHR45005">
    <property type="match status" value="1"/>
</dbReference>